<keyword evidence="7" id="KW-1185">Reference proteome</keyword>
<dbReference type="InterPro" id="IPR004843">
    <property type="entry name" value="Calcineurin-like_PHP"/>
</dbReference>
<dbReference type="PROSITE" id="PS51318">
    <property type="entry name" value="TAT"/>
    <property type="match status" value="1"/>
</dbReference>
<dbReference type="Proteomes" id="UP000315724">
    <property type="component" value="Chromosome"/>
</dbReference>
<dbReference type="SUPFAM" id="SSF56300">
    <property type="entry name" value="Metallo-dependent phosphatases"/>
    <property type="match status" value="1"/>
</dbReference>
<sequence>MPIHLGSQSRRLFLKNVSAASAAAVMSTTLRADEKATNIDDRFFALLSDTHISQSPDGTARGINMTDNLKAVVAQIGQLPKRPANLMINGDCALSKGLPAEYQNFADCVKPLDDMGVHLHLTMGNHDDRETLYEHMAKSRPAENPVPVKHVGVLEGQFANWFLIDTLIRPGHVAGEVGFEQLQWLTKQLDARPDKPAIVMGHHNPQFTKPAKGGRWTGLWDTDALIEILQARPNVRALFYGHSHQWNRQKVGNLQLVNLPAVSYVFSEGVANGWVSAHLDEKSMKLQLHTMDPAHRQNNEQFEFALT</sequence>
<accession>A0A517QUK9</accession>
<dbReference type="EMBL" id="CP036267">
    <property type="protein sequence ID" value="QDT35291.1"/>
    <property type="molecule type" value="Genomic_DNA"/>
</dbReference>
<dbReference type="Gene3D" id="3.60.21.10">
    <property type="match status" value="1"/>
</dbReference>
<evidence type="ECO:0000256" key="1">
    <source>
        <dbReference type="ARBA" id="ARBA00022723"/>
    </source>
</evidence>
<keyword evidence="3" id="KW-0408">Iron</keyword>
<proteinExistence type="inferred from homology"/>
<name>A0A517QUK9_9PLAN</name>
<comment type="similarity">
    <text evidence="4">Belongs to the cyclic nucleotide phosphodiesterase class-III family.</text>
</comment>
<protein>
    <submittedName>
        <fullName evidence="6">3',5'-cyclic adenosine monophosphate phosphodiesterase CpdA</fullName>
        <ecNumber evidence="6">3.1.4.17</ecNumber>
    </submittedName>
</protein>
<organism evidence="6 7">
    <name type="scientific">Thalassoglobus polymorphus</name>
    <dbReference type="NCBI Taxonomy" id="2527994"/>
    <lineage>
        <taxon>Bacteria</taxon>
        <taxon>Pseudomonadati</taxon>
        <taxon>Planctomycetota</taxon>
        <taxon>Planctomycetia</taxon>
        <taxon>Planctomycetales</taxon>
        <taxon>Planctomycetaceae</taxon>
        <taxon>Thalassoglobus</taxon>
    </lineage>
</organism>
<dbReference type="GO" id="GO:0046872">
    <property type="term" value="F:metal ion binding"/>
    <property type="evidence" value="ECO:0007669"/>
    <property type="project" value="UniProtKB-KW"/>
</dbReference>
<gene>
    <name evidence="6" type="primary">cpdA_3</name>
    <name evidence="6" type="ORF">Mal48_45670</name>
</gene>
<dbReference type="InterPro" id="IPR050884">
    <property type="entry name" value="CNP_phosphodiesterase-III"/>
</dbReference>
<evidence type="ECO:0000256" key="3">
    <source>
        <dbReference type="ARBA" id="ARBA00023004"/>
    </source>
</evidence>
<dbReference type="InterPro" id="IPR006311">
    <property type="entry name" value="TAT_signal"/>
</dbReference>
<evidence type="ECO:0000256" key="4">
    <source>
        <dbReference type="ARBA" id="ARBA00025742"/>
    </source>
</evidence>
<dbReference type="GO" id="GO:0004114">
    <property type="term" value="F:3',5'-cyclic-nucleotide phosphodiesterase activity"/>
    <property type="evidence" value="ECO:0007669"/>
    <property type="project" value="UniProtKB-EC"/>
</dbReference>
<reference evidence="6 7" key="1">
    <citation type="submission" date="2019-02" db="EMBL/GenBank/DDBJ databases">
        <title>Deep-cultivation of Planctomycetes and their phenomic and genomic characterization uncovers novel biology.</title>
        <authorList>
            <person name="Wiegand S."/>
            <person name="Jogler M."/>
            <person name="Boedeker C."/>
            <person name="Pinto D."/>
            <person name="Vollmers J."/>
            <person name="Rivas-Marin E."/>
            <person name="Kohn T."/>
            <person name="Peeters S.H."/>
            <person name="Heuer A."/>
            <person name="Rast P."/>
            <person name="Oberbeckmann S."/>
            <person name="Bunk B."/>
            <person name="Jeske O."/>
            <person name="Meyerdierks A."/>
            <person name="Storesund J.E."/>
            <person name="Kallscheuer N."/>
            <person name="Luecker S."/>
            <person name="Lage O.M."/>
            <person name="Pohl T."/>
            <person name="Merkel B.J."/>
            <person name="Hornburger P."/>
            <person name="Mueller R.-W."/>
            <person name="Bruemmer F."/>
            <person name="Labrenz M."/>
            <person name="Spormann A.M."/>
            <person name="Op den Camp H."/>
            <person name="Overmann J."/>
            <person name="Amann R."/>
            <person name="Jetten M.S.M."/>
            <person name="Mascher T."/>
            <person name="Medema M.H."/>
            <person name="Devos D.P."/>
            <person name="Kaster A.-K."/>
            <person name="Ovreas L."/>
            <person name="Rohde M."/>
            <person name="Galperin M.Y."/>
            <person name="Jogler C."/>
        </authorList>
    </citation>
    <scope>NUCLEOTIDE SEQUENCE [LARGE SCALE GENOMIC DNA]</scope>
    <source>
        <strain evidence="6 7">Mal48</strain>
    </source>
</reference>
<dbReference type="KEGG" id="tpol:Mal48_45670"/>
<keyword evidence="2 6" id="KW-0378">Hydrolase</keyword>
<dbReference type="AlphaFoldDB" id="A0A517QUK9"/>
<evidence type="ECO:0000313" key="6">
    <source>
        <dbReference type="EMBL" id="QDT35291.1"/>
    </source>
</evidence>
<feature type="domain" description="Calcineurin-like phosphoesterase" evidence="5">
    <location>
        <begin position="44"/>
        <end position="245"/>
    </location>
</feature>
<evidence type="ECO:0000259" key="5">
    <source>
        <dbReference type="Pfam" id="PF00149"/>
    </source>
</evidence>
<dbReference type="PANTHER" id="PTHR42988">
    <property type="entry name" value="PHOSPHOHYDROLASE"/>
    <property type="match status" value="1"/>
</dbReference>
<dbReference type="PANTHER" id="PTHR42988:SF2">
    <property type="entry name" value="CYCLIC NUCLEOTIDE PHOSPHODIESTERASE CBUA0032-RELATED"/>
    <property type="match status" value="1"/>
</dbReference>
<dbReference type="InterPro" id="IPR029052">
    <property type="entry name" value="Metallo-depent_PP-like"/>
</dbReference>
<dbReference type="RefSeq" id="WP_145204618.1">
    <property type="nucleotide sequence ID" value="NZ_CP036267.1"/>
</dbReference>
<dbReference type="EC" id="3.1.4.17" evidence="6"/>
<evidence type="ECO:0000256" key="2">
    <source>
        <dbReference type="ARBA" id="ARBA00022801"/>
    </source>
</evidence>
<dbReference type="Pfam" id="PF00149">
    <property type="entry name" value="Metallophos"/>
    <property type="match status" value="1"/>
</dbReference>
<evidence type="ECO:0000313" key="7">
    <source>
        <dbReference type="Proteomes" id="UP000315724"/>
    </source>
</evidence>
<dbReference type="OrthoDB" id="5505563at2"/>
<keyword evidence="1" id="KW-0479">Metal-binding</keyword>